<dbReference type="GO" id="GO:0000166">
    <property type="term" value="F:nucleotide binding"/>
    <property type="evidence" value="ECO:0007669"/>
    <property type="project" value="InterPro"/>
</dbReference>
<dbReference type="InterPro" id="IPR051335">
    <property type="entry name" value="Alanyl-tRNA_Editing_Enzymes"/>
</dbReference>
<dbReference type="SUPFAM" id="SSF50447">
    <property type="entry name" value="Translation proteins"/>
    <property type="match status" value="1"/>
</dbReference>
<comment type="caution">
    <text evidence="1">The sequence shown here is derived from an EMBL/GenBank/DDBJ whole genome shotgun (WGS) entry which is preliminary data.</text>
</comment>
<dbReference type="PANTHER" id="PTHR43462:SF2">
    <property type="entry name" value="THREONYL AND ALANYL TRNA SYNTHETASE SECOND ADDITIONAL DOMAIN-CONTAINING PROTEIN"/>
    <property type="match status" value="1"/>
</dbReference>
<dbReference type="EMBL" id="VSSQ01063536">
    <property type="protein sequence ID" value="MPN16560.1"/>
    <property type="molecule type" value="Genomic_DNA"/>
</dbReference>
<dbReference type="SUPFAM" id="SSF55186">
    <property type="entry name" value="ThrRS/AlaRS common domain"/>
    <property type="match status" value="1"/>
</dbReference>
<dbReference type="AlphaFoldDB" id="A0A645FRN5"/>
<proteinExistence type="predicted"/>
<dbReference type="PANTHER" id="PTHR43462">
    <property type="entry name" value="ALANYL-TRNA EDITING PROTEIN"/>
    <property type="match status" value="1"/>
</dbReference>
<dbReference type="Gene3D" id="3.30.980.10">
    <property type="entry name" value="Threonyl-trna Synthetase, Chain A, domain 2"/>
    <property type="match status" value="1"/>
</dbReference>
<reference evidence="1" key="1">
    <citation type="submission" date="2019-08" db="EMBL/GenBank/DDBJ databases">
        <authorList>
            <person name="Kucharzyk K."/>
            <person name="Murdoch R.W."/>
            <person name="Higgins S."/>
            <person name="Loffler F."/>
        </authorList>
    </citation>
    <scope>NUCLEOTIDE SEQUENCE</scope>
</reference>
<evidence type="ECO:0000313" key="1">
    <source>
        <dbReference type="EMBL" id="MPN16560.1"/>
    </source>
</evidence>
<organism evidence="1">
    <name type="scientific">bioreactor metagenome</name>
    <dbReference type="NCBI Taxonomy" id="1076179"/>
    <lineage>
        <taxon>unclassified sequences</taxon>
        <taxon>metagenomes</taxon>
        <taxon>ecological metagenomes</taxon>
    </lineage>
</organism>
<name>A0A645FRN5_9ZZZZ</name>
<gene>
    <name evidence="1" type="ORF">SDC9_163905</name>
</gene>
<evidence type="ECO:0008006" key="2">
    <source>
        <dbReference type="Google" id="ProtNLM"/>
    </source>
</evidence>
<sequence>MTRKLYWETGATQAEVEVLACEYLASGDYGIRLDQTPFHPQGGGQRSDVGCIGNADVIGVGFENGEIVHYTRQAVAKGIAIAKVDARERDIHSRLHSAGHLIGHALEALHWNPIKAHHWPGEARVVFSPGDHAPTIEVEEVQRLCEQLIAQNLPCRIRIDEGGFRKVGFGDLPPYACGGTHVISTASLKGLRVLAAHLKKGQLTVQYDIQ</sequence>
<protein>
    <recommendedName>
        <fullName evidence="2">Alanine--tRNA ligase</fullName>
    </recommendedName>
</protein>
<dbReference type="InterPro" id="IPR009000">
    <property type="entry name" value="Transl_B-barrel_sf"/>
</dbReference>
<accession>A0A645FRN5</accession>
<dbReference type="InterPro" id="IPR018163">
    <property type="entry name" value="Thr/Ala-tRNA-synth_IIc_edit"/>
</dbReference>
<dbReference type="Gene3D" id="2.40.30.130">
    <property type="match status" value="1"/>
</dbReference>